<dbReference type="EMBL" id="LNKD01000001">
    <property type="protein sequence ID" value="OSG88659.1"/>
    <property type="molecule type" value="Genomic_DNA"/>
</dbReference>
<gene>
    <name evidence="1" type="ORF">B0487_1578</name>
</gene>
<evidence type="ECO:0000313" key="2">
    <source>
        <dbReference type="Proteomes" id="UP000193377"/>
    </source>
</evidence>
<organism evidence="1 2">
    <name type="scientific">Bifidobacterium adolescentis</name>
    <dbReference type="NCBI Taxonomy" id="1680"/>
    <lineage>
        <taxon>Bacteria</taxon>
        <taxon>Bacillati</taxon>
        <taxon>Actinomycetota</taxon>
        <taxon>Actinomycetes</taxon>
        <taxon>Bifidobacteriales</taxon>
        <taxon>Bifidobacteriaceae</taxon>
        <taxon>Bifidobacterium</taxon>
    </lineage>
</organism>
<protein>
    <submittedName>
        <fullName evidence="1">Uncharacterized protein</fullName>
    </submittedName>
</protein>
<sequence>MSGQNKAEENPDEEYLLDALRNLGPAPIEELIDKSNMDDESKKRFHESLRVHDSNIVREQSVKIAVGEALRELDKLSERLDEISALTVWDSSRPLSDAIPSVEAIRVILKQMRGHDNGCVDSGSRIRYRLVCDVDGGVLPLLGQMSDGADGLEYLKNVLDACKSANIEGNPRIQYAYATGWRDLN</sequence>
<dbReference type="Proteomes" id="UP000193377">
    <property type="component" value="Unassembled WGS sequence"/>
</dbReference>
<dbReference type="AlphaFoldDB" id="A0A1X2Z2N0"/>
<dbReference type="RefSeq" id="WP_085393270.1">
    <property type="nucleotide sequence ID" value="NZ_LNKD01000001.1"/>
</dbReference>
<proteinExistence type="predicted"/>
<reference evidence="1 2" key="1">
    <citation type="journal article" date="2016" name="Sci. Rep.">
        <title>Evaluation of genetic diversity among strains of the human gut commensal Bifidobacterium adolescentis.</title>
        <authorList>
            <person name="Duranti S."/>
            <person name="Milani C."/>
            <person name="Lugli G.A."/>
            <person name="Mancabelli L."/>
            <person name="Turroni F."/>
            <person name="Ferrario C."/>
            <person name="Mangifesta M."/>
            <person name="Viappiani A."/>
            <person name="Sanchez B."/>
            <person name="Margolles A."/>
            <person name="van Sinderen D."/>
            <person name="Ventura M."/>
        </authorList>
    </citation>
    <scope>NUCLEOTIDE SEQUENCE [LARGE SCALE GENOMIC DNA]</scope>
    <source>
        <strain evidence="1 2">487B</strain>
    </source>
</reference>
<comment type="caution">
    <text evidence="1">The sequence shown here is derived from an EMBL/GenBank/DDBJ whole genome shotgun (WGS) entry which is preliminary data.</text>
</comment>
<accession>A0A1X2Z2N0</accession>
<evidence type="ECO:0000313" key="1">
    <source>
        <dbReference type="EMBL" id="OSG88659.1"/>
    </source>
</evidence>
<name>A0A1X2Z2N0_BIFAD</name>